<dbReference type="GO" id="GO:0008270">
    <property type="term" value="F:zinc ion binding"/>
    <property type="evidence" value="ECO:0007669"/>
    <property type="project" value="UniProtKB-KW"/>
</dbReference>
<dbReference type="EMBL" id="JAVFHQ010000005">
    <property type="protein sequence ID" value="KAK4549039.1"/>
    <property type="molecule type" value="Genomic_DNA"/>
</dbReference>
<dbReference type="Pfam" id="PF03105">
    <property type="entry name" value="SPX"/>
    <property type="match status" value="1"/>
</dbReference>
<dbReference type="Proteomes" id="UP001324427">
    <property type="component" value="Unassembled WGS sequence"/>
</dbReference>
<reference evidence="4 5" key="1">
    <citation type="submission" date="2021-11" db="EMBL/GenBank/DDBJ databases">
        <title>Black yeast isolated from Biological Soil Crust.</title>
        <authorList>
            <person name="Kurbessoian T."/>
        </authorList>
    </citation>
    <scope>NUCLEOTIDE SEQUENCE [LARGE SCALE GENOMIC DNA]</scope>
    <source>
        <strain evidence="4 5">CCFEE 5522</strain>
    </source>
</reference>
<dbReference type="PROSITE" id="PS50089">
    <property type="entry name" value="ZF_RING_2"/>
    <property type="match status" value="1"/>
</dbReference>
<dbReference type="AlphaFoldDB" id="A0AAV9JU35"/>
<gene>
    <name evidence="4" type="ORF">LTR36_007495</name>
</gene>
<proteinExistence type="predicted"/>
<accession>A0AAV9JU35</accession>
<evidence type="ECO:0000256" key="1">
    <source>
        <dbReference type="PROSITE-ProRule" id="PRU00175"/>
    </source>
</evidence>
<dbReference type="PANTHER" id="PTHR23327:SF51">
    <property type="entry name" value="TRANSCRIPTIONAL REGULATOR OF YEAST FORM ADHERENCE 3"/>
    <property type="match status" value="1"/>
</dbReference>
<name>A0AAV9JU35_9PEZI</name>
<dbReference type="Gene3D" id="3.30.40.10">
    <property type="entry name" value="Zinc/RING finger domain, C3HC4 (zinc finger)"/>
    <property type="match status" value="1"/>
</dbReference>
<keyword evidence="1" id="KW-0479">Metal-binding</keyword>
<keyword evidence="1" id="KW-0862">Zinc</keyword>
<dbReference type="PANTHER" id="PTHR23327">
    <property type="entry name" value="RING FINGER PROTEIN 127"/>
    <property type="match status" value="1"/>
</dbReference>
<evidence type="ECO:0000259" key="3">
    <source>
        <dbReference type="PROSITE" id="PS51382"/>
    </source>
</evidence>
<feature type="domain" description="SPX" evidence="3">
    <location>
        <begin position="1"/>
        <end position="339"/>
    </location>
</feature>
<dbReference type="InterPro" id="IPR001841">
    <property type="entry name" value="Znf_RING"/>
</dbReference>
<keyword evidence="5" id="KW-1185">Reference proteome</keyword>
<organism evidence="4 5">
    <name type="scientific">Oleoguttula mirabilis</name>
    <dbReference type="NCBI Taxonomy" id="1507867"/>
    <lineage>
        <taxon>Eukaryota</taxon>
        <taxon>Fungi</taxon>
        <taxon>Dikarya</taxon>
        <taxon>Ascomycota</taxon>
        <taxon>Pezizomycotina</taxon>
        <taxon>Dothideomycetes</taxon>
        <taxon>Dothideomycetidae</taxon>
        <taxon>Mycosphaerellales</taxon>
        <taxon>Teratosphaeriaceae</taxon>
        <taxon>Oleoguttula</taxon>
    </lineage>
</organism>
<comment type="caution">
    <text evidence="4">The sequence shown here is derived from an EMBL/GenBank/DDBJ whole genome shotgun (WGS) entry which is preliminary data.</text>
</comment>
<evidence type="ECO:0000313" key="4">
    <source>
        <dbReference type="EMBL" id="KAK4549039.1"/>
    </source>
</evidence>
<dbReference type="InterPro" id="IPR004331">
    <property type="entry name" value="SPX_dom"/>
</dbReference>
<dbReference type="PROSITE" id="PS51382">
    <property type="entry name" value="SPX"/>
    <property type="match status" value="1"/>
</dbReference>
<evidence type="ECO:0000259" key="2">
    <source>
        <dbReference type="PROSITE" id="PS50089"/>
    </source>
</evidence>
<evidence type="ECO:0008006" key="6">
    <source>
        <dbReference type="Google" id="ProtNLM"/>
    </source>
</evidence>
<dbReference type="SUPFAM" id="SSF57850">
    <property type="entry name" value="RING/U-box"/>
    <property type="match status" value="1"/>
</dbReference>
<keyword evidence="1" id="KW-0863">Zinc-finger</keyword>
<feature type="domain" description="RING-type" evidence="2">
    <location>
        <begin position="393"/>
        <end position="433"/>
    </location>
</feature>
<dbReference type="SMART" id="SM00184">
    <property type="entry name" value="RING"/>
    <property type="match status" value="1"/>
</dbReference>
<dbReference type="InterPro" id="IPR013083">
    <property type="entry name" value="Znf_RING/FYVE/PHD"/>
</dbReference>
<evidence type="ECO:0000313" key="5">
    <source>
        <dbReference type="Proteomes" id="UP001324427"/>
    </source>
</evidence>
<protein>
    <recommendedName>
        <fullName evidence="6">SPX domain-containing protein</fullName>
    </recommendedName>
</protein>
<sequence length="489" mass="55465">MKFGHEYEQALASEGFPEQWLGSAIDYKYLKKCIKKVHRELEGLGLDKETIHRLSEPLSQPENARRPSIGQHDFYSAEKPHLDSIPEEFTPQLRVLVDSATGVPLDAMLAPATRARLQKLAQSELIAARRQAHLGHHATHEIHEPATMELTKERTNSLTPDAQDAKWITIPLASAKAFFDLLGPKLEELERLREAETGKLELEIADLGAAVENVVEPVKDGFEAKRQVSYRDLYYWREMFRLYLENPIFYSNLEQNAGALTFSEAKSRLEAYDQQLRSTGLLAKMKTPAAKQAAKQFLDLNVDILKIIRFQEMNARAMSKILKKFDKRTHLEGHQFLMDLRTKYPALLPSQPVPGQKPTGGTVGFANSIARDLHAEITSKVLGIVPQIDDWTCPVCYSMAWRPVSLGCCRSLYCIRCIIKLQDDGHARCPTCNADTVTKADGRNIDFEAMDFLEKYFPLETKRRQKENEKADLARSYGEEFVKPGCEVM</sequence>